<dbReference type="EMBL" id="QXDC01000003">
    <property type="protein sequence ID" value="RIA44044.1"/>
    <property type="molecule type" value="Genomic_DNA"/>
</dbReference>
<comment type="caution">
    <text evidence="1">The sequence shown here is derived from an EMBL/GenBank/DDBJ whole genome shotgun (WGS) entry which is preliminary data.</text>
</comment>
<accession>A0A397PD05</accession>
<organism evidence="1 2">
    <name type="scientific">Hephaestia caeni</name>
    <dbReference type="NCBI Taxonomy" id="645617"/>
    <lineage>
        <taxon>Bacteria</taxon>
        <taxon>Pseudomonadati</taxon>
        <taxon>Pseudomonadota</taxon>
        <taxon>Alphaproteobacteria</taxon>
        <taxon>Sphingomonadales</taxon>
        <taxon>Sphingomonadaceae</taxon>
        <taxon>Hephaestia</taxon>
    </lineage>
</organism>
<evidence type="ECO:0000313" key="1">
    <source>
        <dbReference type="EMBL" id="RIA44044.1"/>
    </source>
</evidence>
<dbReference type="AlphaFoldDB" id="A0A397PD05"/>
<evidence type="ECO:0008006" key="3">
    <source>
        <dbReference type="Google" id="ProtNLM"/>
    </source>
</evidence>
<dbReference type="RefSeq" id="WP_119035810.1">
    <property type="nucleotide sequence ID" value="NZ_QXDC01000003.1"/>
</dbReference>
<reference evidence="1 2" key="1">
    <citation type="submission" date="2018-08" db="EMBL/GenBank/DDBJ databases">
        <title>Genomic Encyclopedia of Type Strains, Phase IV (KMG-IV): sequencing the most valuable type-strain genomes for metagenomic binning, comparative biology and taxonomic classification.</title>
        <authorList>
            <person name="Goeker M."/>
        </authorList>
    </citation>
    <scope>NUCLEOTIDE SEQUENCE [LARGE SCALE GENOMIC DNA]</scope>
    <source>
        <strain evidence="1 2">DSM 25527</strain>
    </source>
</reference>
<evidence type="ECO:0000313" key="2">
    <source>
        <dbReference type="Proteomes" id="UP000266568"/>
    </source>
</evidence>
<name>A0A397PD05_9SPHN</name>
<sequence>MAIAPIKWRSKIIAAKIETTYATDAAPTGAADAMLLTDVQLQPMEGDDVERNVERAFMGANERFPSALRAVLTGSIELVGGGASNAGEPPPWGALLRACGVAEVLTEETEAGAKDGKVEYSPVSDDHESVSIYFFIGNTKHVLLGARGTAVATVTAQGLPSARVTLTGLWTQPAEGVRIVPDLSKFQKPQVASKANTPVFTIGGDPFTLRELTFNLGCDVQPRLLIGTEAILIVDKAEQLSARVDAVPLTTYNPFALANTQTAKAVVLEHGTIAGRKVKLEFPTAVQQRLTGYEQNQNILEWPLQFVPTPDEGDDQWLITLT</sequence>
<protein>
    <recommendedName>
        <fullName evidence="3">Tail protein</fullName>
    </recommendedName>
</protein>
<keyword evidence="2" id="KW-1185">Reference proteome</keyword>
<gene>
    <name evidence="1" type="ORF">DFR49_2280</name>
</gene>
<dbReference type="OrthoDB" id="7325655at2"/>
<proteinExistence type="predicted"/>
<dbReference type="Proteomes" id="UP000266568">
    <property type="component" value="Unassembled WGS sequence"/>
</dbReference>